<reference evidence="1 2" key="1">
    <citation type="journal article" date="2014" name="Am. J. Bot.">
        <title>Genome assembly and annotation for red clover (Trifolium pratense; Fabaceae).</title>
        <authorList>
            <person name="Istvanek J."/>
            <person name="Jaros M."/>
            <person name="Krenek A."/>
            <person name="Repkova J."/>
        </authorList>
    </citation>
    <scope>NUCLEOTIDE SEQUENCE [LARGE SCALE GENOMIC DNA]</scope>
    <source>
        <strain evidence="2">cv. Tatra</strain>
        <tissue evidence="1">Young leaves</tissue>
    </source>
</reference>
<evidence type="ECO:0000313" key="2">
    <source>
        <dbReference type="Proteomes" id="UP000236291"/>
    </source>
</evidence>
<protein>
    <submittedName>
        <fullName evidence="1">Uncharacterized protein</fullName>
    </submittedName>
</protein>
<organism evidence="1 2">
    <name type="scientific">Trifolium pratense</name>
    <name type="common">Red clover</name>
    <dbReference type="NCBI Taxonomy" id="57577"/>
    <lineage>
        <taxon>Eukaryota</taxon>
        <taxon>Viridiplantae</taxon>
        <taxon>Streptophyta</taxon>
        <taxon>Embryophyta</taxon>
        <taxon>Tracheophyta</taxon>
        <taxon>Spermatophyta</taxon>
        <taxon>Magnoliopsida</taxon>
        <taxon>eudicotyledons</taxon>
        <taxon>Gunneridae</taxon>
        <taxon>Pentapetalae</taxon>
        <taxon>rosids</taxon>
        <taxon>fabids</taxon>
        <taxon>Fabales</taxon>
        <taxon>Fabaceae</taxon>
        <taxon>Papilionoideae</taxon>
        <taxon>50 kb inversion clade</taxon>
        <taxon>NPAAA clade</taxon>
        <taxon>Hologalegina</taxon>
        <taxon>IRL clade</taxon>
        <taxon>Trifolieae</taxon>
        <taxon>Trifolium</taxon>
    </lineage>
</organism>
<dbReference type="Proteomes" id="UP000236291">
    <property type="component" value="Unassembled WGS sequence"/>
</dbReference>
<sequence>MIEILKYGFVLSVWVAEKKLIGGDLPAKNELKSKVCFQDVQGNSQSPMILVDLFVAAL</sequence>
<dbReference type="AlphaFoldDB" id="A0A2K3KYY5"/>
<reference evidence="1 2" key="2">
    <citation type="journal article" date="2017" name="Front. Plant Sci.">
        <title>Gene Classification and Mining of Molecular Markers Useful in Red Clover (Trifolium pratense) Breeding.</title>
        <authorList>
            <person name="Istvanek J."/>
            <person name="Dluhosova J."/>
            <person name="Dluhos P."/>
            <person name="Patkova L."/>
            <person name="Nedelnik J."/>
            <person name="Repkova J."/>
        </authorList>
    </citation>
    <scope>NUCLEOTIDE SEQUENCE [LARGE SCALE GENOMIC DNA]</scope>
    <source>
        <strain evidence="2">cv. Tatra</strain>
        <tissue evidence="1">Young leaves</tissue>
    </source>
</reference>
<gene>
    <name evidence="1" type="ORF">L195_g027376</name>
</gene>
<comment type="caution">
    <text evidence="1">The sequence shown here is derived from an EMBL/GenBank/DDBJ whole genome shotgun (WGS) entry which is preliminary data.</text>
</comment>
<dbReference type="EMBL" id="ASHM01023402">
    <property type="protein sequence ID" value="PNX71496.1"/>
    <property type="molecule type" value="Genomic_DNA"/>
</dbReference>
<proteinExistence type="predicted"/>
<evidence type="ECO:0000313" key="1">
    <source>
        <dbReference type="EMBL" id="PNX71496.1"/>
    </source>
</evidence>
<name>A0A2K3KYY5_TRIPR</name>
<accession>A0A2K3KYY5</accession>